<protein>
    <submittedName>
        <fullName evidence="7">ABC transporter permease</fullName>
    </submittedName>
</protein>
<feature type="transmembrane region" description="Helical" evidence="5">
    <location>
        <begin position="158"/>
        <end position="177"/>
    </location>
</feature>
<accession>A0A9E2NTF1</accession>
<gene>
    <name evidence="7" type="ORF">H9806_03075</name>
</gene>
<feature type="transmembrane region" description="Helical" evidence="5">
    <location>
        <begin position="213"/>
        <end position="234"/>
    </location>
</feature>
<name>A0A9E2NTF1_9LACO</name>
<feature type="domain" description="ABC-2 type transporter transmembrane" evidence="6">
    <location>
        <begin position="26"/>
        <end position="201"/>
    </location>
</feature>
<dbReference type="Proteomes" id="UP000823844">
    <property type="component" value="Unassembled WGS sequence"/>
</dbReference>
<comment type="caution">
    <text evidence="7">The sequence shown here is derived from an EMBL/GenBank/DDBJ whole genome shotgun (WGS) entry which is preliminary data.</text>
</comment>
<evidence type="ECO:0000313" key="7">
    <source>
        <dbReference type="EMBL" id="MBU3828122.1"/>
    </source>
</evidence>
<dbReference type="AlphaFoldDB" id="A0A9E2NTF1"/>
<feature type="transmembrane region" description="Helical" evidence="5">
    <location>
        <begin position="20"/>
        <end position="39"/>
    </location>
</feature>
<dbReference type="GO" id="GO:0140359">
    <property type="term" value="F:ABC-type transporter activity"/>
    <property type="evidence" value="ECO:0007669"/>
    <property type="project" value="InterPro"/>
</dbReference>
<reference evidence="7" key="2">
    <citation type="submission" date="2021-04" db="EMBL/GenBank/DDBJ databases">
        <authorList>
            <person name="Gilroy R."/>
        </authorList>
    </citation>
    <scope>NUCLEOTIDE SEQUENCE</scope>
    <source>
        <strain evidence="7">F6-686</strain>
    </source>
</reference>
<proteinExistence type="predicted"/>
<evidence type="ECO:0000256" key="2">
    <source>
        <dbReference type="ARBA" id="ARBA00022692"/>
    </source>
</evidence>
<evidence type="ECO:0000259" key="6">
    <source>
        <dbReference type="Pfam" id="PF01061"/>
    </source>
</evidence>
<feature type="transmembrane region" description="Helical" evidence="5">
    <location>
        <begin position="93"/>
        <end position="120"/>
    </location>
</feature>
<reference evidence="7" key="1">
    <citation type="journal article" date="2021" name="PeerJ">
        <title>Extensive microbial diversity within the chicken gut microbiome revealed by metagenomics and culture.</title>
        <authorList>
            <person name="Gilroy R."/>
            <person name="Ravi A."/>
            <person name="Getino M."/>
            <person name="Pursley I."/>
            <person name="Horton D.L."/>
            <person name="Alikhan N.F."/>
            <person name="Baker D."/>
            <person name="Gharbi K."/>
            <person name="Hall N."/>
            <person name="Watson M."/>
            <person name="Adriaenssens E.M."/>
            <person name="Foster-Nyarko E."/>
            <person name="Jarju S."/>
            <person name="Secka A."/>
            <person name="Antonio M."/>
            <person name="Oren A."/>
            <person name="Chaudhuri R.R."/>
            <person name="La Ragione R."/>
            <person name="Hildebrand F."/>
            <person name="Pallen M.J."/>
        </authorList>
    </citation>
    <scope>NUCLEOTIDE SEQUENCE</scope>
    <source>
        <strain evidence="7">F6-686</strain>
    </source>
</reference>
<keyword evidence="2 5" id="KW-0812">Transmembrane</keyword>
<evidence type="ECO:0000256" key="1">
    <source>
        <dbReference type="ARBA" id="ARBA00004141"/>
    </source>
</evidence>
<keyword evidence="3 5" id="KW-1133">Transmembrane helix</keyword>
<keyword evidence="4 5" id="KW-0472">Membrane</keyword>
<dbReference type="EMBL" id="JAHLFT010000037">
    <property type="protein sequence ID" value="MBU3828122.1"/>
    <property type="molecule type" value="Genomic_DNA"/>
</dbReference>
<evidence type="ECO:0000256" key="3">
    <source>
        <dbReference type="ARBA" id="ARBA00022989"/>
    </source>
</evidence>
<dbReference type="GO" id="GO:0016020">
    <property type="term" value="C:membrane"/>
    <property type="evidence" value="ECO:0007669"/>
    <property type="project" value="UniProtKB-SubCell"/>
</dbReference>
<feature type="transmembrane region" description="Helical" evidence="5">
    <location>
        <begin position="51"/>
        <end position="73"/>
    </location>
</feature>
<organism evidence="7 8">
    <name type="scientific">Candidatus Lactobacillus pullistercoris</name>
    <dbReference type="NCBI Taxonomy" id="2838636"/>
    <lineage>
        <taxon>Bacteria</taxon>
        <taxon>Bacillati</taxon>
        <taxon>Bacillota</taxon>
        <taxon>Bacilli</taxon>
        <taxon>Lactobacillales</taxon>
        <taxon>Lactobacillaceae</taxon>
        <taxon>Lactobacillus</taxon>
    </lineage>
</organism>
<dbReference type="Pfam" id="PF01061">
    <property type="entry name" value="ABC2_membrane"/>
    <property type="match status" value="1"/>
</dbReference>
<evidence type="ECO:0000313" key="8">
    <source>
        <dbReference type="Proteomes" id="UP000823844"/>
    </source>
</evidence>
<feature type="transmembrane region" description="Helical" evidence="5">
    <location>
        <begin position="129"/>
        <end position="152"/>
    </location>
</feature>
<evidence type="ECO:0000256" key="4">
    <source>
        <dbReference type="ARBA" id="ARBA00023136"/>
    </source>
</evidence>
<dbReference type="InterPro" id="IPR013525">
    <property type="entry name" value="ABC2_TM"/>
</dbReference>
<sequence length="238" mass="26491">MSSSYKVTISSISNLSSLQIIAINYVLLPLISLVMFLLIAFDANQDYSRTLLGTVITSAISSGIGVINTSFVYDQNIGIFDDVVSIRPNFGKYLLPKFVIASLVTTSEVLLLGSIGLIALNKYNLFSKLFAAIPLVVIISSLLGFFGSVLGIKRNNPYWLTNIISGSLFLLAGIIIPISEYPQWLRIIAEILPISNLLDWFNSAKVFDLNLEIVFIKCVIWFIICLFCYQQLIFKLKK</sequence>
<evidence type="ECO:0000256" key="5">
    <source>
        <dbReference type="SAM" id="Phobius"/>
    </source>
</evidence>
<comment type="subcellular location">
    <subcellularLocation>
        <location evidence="1">Membrane</location>
        <topology evidence="1">Multi-pass membrane protein</topology>
    </subcellularLocation>
</comment>